<evidence type="ECO:0000313" key="1">
    <source>
        <dbReference type="EMBL" id="MDQ0394814.1"/>
    </source>
</evidence>
<dbReference type="Gene3D" id="3.60.60.10">
    <property type="entry name" value="Penicillin V Acylase, Chain A"/>
    <property type="match status" value="1"/>
</dbReference>
<sequence length="435" mass="47734">MCDTFVALPGVTATGGVLLAKNADTEVNEAQHVLKLPRRRHPSGAQVRLTHLVIPQAAETYEVILDKSFWLYGGEIGVNEHGVAIGNEAVFSNLASKGDGVILIDLLRLMLERCRDRHEAAALVADMLKTYGQGGNCEMRGNSHFDGSFIVADRTGAIVLETAGPEWSWREVKDFASISNGYTIHADWTRSSLDKGDSVRGDSVRPDFGALVGDRDKTFACGAPERQAASQGYLARHAGHISVRTMADLLRYTGEEADYHPVDGDRPTRVCMHAAPHDARLWQATGALIADTRGDDVMAWVTATSGPDVSIFKPAFFGADLPDLGPMPRETDTPGAYWWRHERLHRRAMADYSAVVPEMRKAFEAIEDGFLAASETVRKGSAAEKAAFVAECWRVADEAEARWLERLEAKSYSIAHEGYRAMWSRFNDAASLELA</sequence>
<dbReference type="RefSeq" id="WP_307432575.1">
    <property type="nucleotide sequence ID" value="NZ_JAUSVK010000001.1"/>
</dbReference>
<dbReference type="InterPro" id="IPR005322">
    <property type="entry name" value="Peptidase_C69"/>
</dbReference>
<evidence type="ECO:0000313" key="2">
    <source>
        <dbReference type="Proteomes" id="UP001237448"/>
    </source>
</evidence>
<dbReference type="PANTHER" id="PTHR12994:SF17">
    <property type="entry name" value="LD30995P"/>
    <property type="match status" value="1"/>
</dbReference>
<name>A0ABU0FL14_9HYPH</name>
<reference evidence="1 2" key="1">
    <citation type="submission" date="2023-07" db="EMBL/GenBank/DDBJ databases">
        <title>Genomic Encyclopedia of Type Strains, Phase IV (KMG-IV): sequencing the most valuable type-strain genomes for metagenomic binning, comparative biology and taxonomic classification.</title>
        <authorList>
            <person name="Goeker M."/>
        </authorList>
    </citation>
    <scope>NUCLEOTIDE SEQUENCE [LARGE SCALE GENOMIC DNA]</scope>
    <source>
        <strain evidence="1 2">DSM 5896</strain>
    </source>
</reference>
<dbReference type="PANTHER" id="PTHR12994">
    <property type="entry name" value="SECERNIN"/>
    <property type="match status" value="1"/>
</dbReference>
<comment type="caution">
    <text evidence="1">The sequence shown here is derived from an EMBL/GenBank/DDBJ whole genome shotgun (WGS) entry which is preliminary data.</text>
</comment>
<proteinExistence type="predicted"/>
<protein>
    <submittedName>
        <fullName evidence="1">Dipeptidase</fullName>
    </submittedName>
</protein>
<gene>
    <name evidence="1" type="ORF">J3R73_004606</name>
</gene>
<dbReference type="Proteomes" id="UP001237448">
    <property type="component" value="Unassembled WGS sequence"/>
</dbReference>
<accession>A0ABU0FL14</accession>
<dbReference type="EMBL" id="JAUSVK010000001">
    <property type="protein sequence ID" value="MDQ0394814.1"/>
    <property type="molecule type" value="Genomic_DNA"/>
</dbReference>
<keyword evidence="2" id="KW-1185">Reference proteome</keyword>
<organism evidence="1 2">
    <name type="scientific">Labrys monachus</name>
    <dbReference type="NCBI Taxonomy" id="217067"/>
    <lineage>
        <taxon>Bacteria</taxon>
        <taxon>Pseudomonadati</taxon>
        <taxon>Pseudomonadota</taxon>
        <taxon>Alphaproteobacteria</taxon>
        <taxon>Hyphomicrobiales</taxon>
        <taxon>Xanthobacteraceae</taxon>
        <taxon>Labrys</taxon>
    </lineage>
</organism>